<comment type="caution">
    <text evidence="3">The sequence shown here is derived from an EMBL/GenBank/DDBJ whole genome shotgun (WGS) entry which is preliminary data.</text>
</comment>
<evidence type="ECO:0000313" key="4">
    <source>
        <dbReference type="Proteomes" id="UP000784294"/>
    </source>
</evidence>
<dbReference type="Proteomes" id="UP000784294">
    <property type="component" value="Unassembled WGS sequence"/>
</dbReference>
<evidence type="ECO:0000256" key="1">
    <source>
        <dbReference type="ARBA" id="ARBA00007623"/>
    </source>
</evidence>
<dbReference type="SUPFAM" id="SSF49758">
    <property type="entry name" value="Calpain large subunit, middle domain (domain III)"/>
    <property type="match status" value="1"/>
</dbReference>
<dbReference type="InterPro" id="IPR036213">
    <property type="entry name" value="Calpain_III_sf"/>
</dbReference>
<dbReference type="PANTHER" id="PTHR10183">
    <property type="entry name" value="CALPAIN"/>
    <property type="match status" value="1"/>
</dbReference>
<dbReference type="Gene3D" id="2.60.120.380">
    <property type="match status" value="1"/>
</dbReference>
<comment type="similarity">
    <text evidence="1">Belongs to the peptidase C2 family.</text>
</comment>
<name>A0A3S5BQX0_9PLAT</name>
<dbReference type="AlphaFoldDB" id="A0A3S5BQX0"/>
<dbReference type="GO" id="GO:0005737">
    <property type="term" value="C:cytoplasm"/>
    <property type="evidence" value="ECO:0007669"/>
    <property type="project" value="TreeGrafter"/>
</dbReference>
<reference evidence="3" key="1">
    <citation type="submission" date="2018-11" db="EMBL/GenBank/DDBJ databases">
        <authorList>
            <consortium name="Pathogen Informatics"/>
        </authorList>
    </citation>
    <scope>NUCLEOTIDE SEQUENCE</scope>
</reference>
<sequence length="114" mass="13495">MAFPDFRHYFTRLELCHLGPESDTLSSPSPNRTKRRWEMAKHEGEWLRNATAGGCRNFIDTFHLNPQFHVHVEDPDESDDEHMGTLIIGLMQKDMREQRREPYVIGYSIYKVMK</sequence>
<protein>
    <recommendedName>
        <fullName evidence="2">Peptidase C2 calpain domain-containing protein</fullName>
    </recommendedName>
</protein>
<dbReference type="GO" id="GO:0006508">
    <property type="term" value="P:proteolysis"/>
    <property type="evidence" value="ECO:0007669"/>
    <property type="project" value="InterPro"/>
</dbReference>
<proteinExistence type="inferred from homology"/>
<dbReference type="OrthoDB" id="424753at2759"/>
<evidence type="ECO:0000259" key="2">
    <source>
        <dbReference type="SMART" id="SM00720"/>
    </source>
</evidence>
<keyword evidence="4" id="KW-1185">Reference proteome</keyword>
<feature type="domain" description="Peptidase C2 calpain" evidence="2">
    <location>
        <begin position="36"/>
        <end position="114"/>
    </location>
</feature>
<organism evidence="3 4">
    <name type="scientific">Protopolystoma xenopodis</name>
    <dbReference type="NCBI Taxonomy" id="117903"/>
    <lineage>
        <taxon>Eukaryota</taxon>
        <taxon>Metazoa</taxon>
        <taxon>Spiralia</taxon>
        <taxon>Lophotrochozoa</taxon>
        <taxon>Platyhelminthes</taxon>
        <taxon>Monogenea</taxon>
        <taxon>Polyopisthocotylea</taxon>
        <taxon>Polystomatidea</taxon>
        <taxon>Polystomatidae</taxon>
        <taxon>Protopolystoma</taxon>
    </lineage>
</organism>
<accession>A0A3S5BQX0</accession>
<gene>
    <name evidence="3" type="ORF">PXEA_LOCUS28816</name>
</gene>
<dbReference type="SMART" id="SM00720">
    <property type="entry name" value="calpain_III"/>
    <property type="match status" value="1"/>
</dbReference>
<dbReference type="InterPro" id="IPR022684">
    <property type="entry name" value="Calpain_cysteine_protease"/>
</dbReference>
<dbReference type="Pfam" id="PF01067">
    <property type="entry name" value="Calpain_III"/>
    <property type="match status" value="1"/>
</dbReference>
<dbReference type="PANTHER" id="PTHR10183:SF433">
    <property type="entry name" value="CALPAIN-A-RELATED"/>
    <property type="match status" value="1"/>
</dbReference>
<dbReference type="InterPro" id="IPR022682">
    <property type="entry name" value="Calpain_domain_III"/>
</dbReference>
<dbReference type="InterPro" id="IPR022683">
    <property type="entry name" value="Calpain_III"/>
</dbReference>
<dbReference type="GO" id="GO:0004198">
    <property type="term" value="F:calcium-dependent cysteine-type endopeptidase activity"/>
    <property type="evidence" value="ECO:0007669"/>
    <property type="project" value="InterPro"/>
</dbReference>
<evidence type="ECO:0000313" key="3">
    <source>
        <dbReference type="EMBL" id="VEL35376.1"/>
    </source>
</evidence>
<dbReference type="EMBL" id="CAAALY010249695">
    <property type="protein sequence ID" value="VEL35376.1"/>
    <property type="molecule type" value="Genomic_DNA"/>
</dbReference>